<dbReference type="PANTHER" id="PTHR12655">
    <property type="entry name" value="ACYL-COA THIOESTERASE"/>
    <property type="match status" value="1"/>
</dbReference>
<feature type="domain" description="HotDog ACOT-type" evidence="5">
    <location>
        <begin position="156"/>
        <end position="277"/>
    </location>
</feature>
<dbReference type="Gene3D" id="3.10.129.10">
    <property type="entry name" value="Hotdog Thioesterase"/>
    <property type="match status" value="2"/>
</dbReference>
<keyword evidence="2" id="KW-0677">Repeat</keyword>
<proteinExistence type="inferred from homology"/>
<dbReference type="InterPro" id="IPR033120">
    <property type="entry name" value="HOTDOG_ACOT"/>
</dbReference>
<dbReference type="SUPFAM" id="SSF54637">
    <property type="entry name" value="Thioesterase/thiol ester dehydrase-isomerase"/>
    <property type="match status" value="2"/>
</dbReference>
<comment type="similarity">
    <text evidence="1">Belongs to the acyl coenzyme A hydrolase family.</text>
</comment>
<dbReference type="Pfam" id="PF03061">
    <property type="entry name" value="4HBT"/>
    <property type="match status" value="1"/>
</dbReference>
<dbReference type="EMBL" id="CABPRJ010001965">
    <property type="protein sequence ID" value="VVC42598.1"/>
    <property type="molecule type" value="Genomic_DNA"/>
</dbReference>
<dbReference type="InterPro" id="IPR006683">
    <property type="entry name" value="Thioestr_dom"/>
</dbReference>
<dbReference type="GO" id="GO:0006637">
    <property type="term" value="P:acyl-CoA metabolic process"/>
    <property type="evidence" value="ECO:0007669"/>
    <property type="project" value="TreeGrafter"/>
</dbReference>
<evidence type="ECO:0000256" key="4">
    <source>
        <dbReference type="ARBA" id="ARBA00022946"/>
    </source>
</evidence>
<evidence type="ECO:0000259" key="5">
    <source>
        <dbReference type="PROSITE" id="PS51770"/>
    </source>
</evidence>
<evidence type="ECO:0000256" key="3">
    <source>
        <dbReference type="ARBA" id="ARBA00022801"/>
    </source>
</evidence>
<dbReference type="Proteomes" id="UP000325440">
    <property type="component" value="Unassembled WGS sequence"/>
</dbReference>
<dbReference type="CDD" id="cd03442">
    <property type="entry name" value="BFIT_BACH"/>
    <property type="match status" value="2"/>
</dbReference>
<keyword evidence="7" id="KW-1185">Reference proteome</keyword>
<dbReference type="GO" id="GO:0005739">
    <property type="term" value="C:mitochondrion"/>
    <property type="evidence" value="ECO:0007669"/>
    <property type="project" value="TreeGrafter"/>
</dbReference>
<keyword evidence="3" id="KW-0378">Hydrolase</keyword>
<gene>
    <name evidence="6" type="ORF">CINCED_3A018314</name>
</gene>
<dbReference type="PROSITE" id="PS51770">
    <property type="entry name" value="HOTDOG_ACOT"/>
    <property type="match status" value="2"/>
</dbReference>
<keyword evidence="4" id="KW-0809">Transit peptide</keyword>
<protein>
    <submittedName>
        <fullName evidence="6">HotDog domain,Hotdog acyl-CoA thioesterase (ACOT)-type domain,Thioesterase domain</fullName>
    </submittedName>
</protein>
<dbReference type="AlphaFoldDB" id="A0A5E4NCM0"/>
<dbReference type="InterPro" id="IPR029069">
    <property type="entry name" value="HotDog_dom_sf"/>
</dbReference>
<evidence type="ECO:0000256" key="1">
    <source>
        <dbReference type="ARBA" id="ARBA00010458"/>
    </source>
</evidence>
<accession>A0A5E4NCM0</accession>
<evidence type="ECO:0000256" key="2">
    <source>
        <dbReference type="ARBA" id="ARBA00022737"/>
    </source>
</evidence>
<dbReference type="OrthoDB" id="331699at2759"/>
<organism evidence="6 7">
    <name type="scientific">Cinara cedri</name>
    <dbReference type="NCBI Taxonomy" id="506608"/>
    <lineage>
        <taxon>Eukaryota</taxon>
        <taxon>Metazoa</taxon>
        <taxon>Ecdysozoa</taxon>
        <taxon>Arthropoda</taxon>
        <taxon>Hexapoda</taxon>
        <taxon>Insecta</taxon>
        <taxon>Pterygota</taxon>
        <taxon>Neoptera</taxon>
        <taxon>Paraneoptera</taxon>
        <taxon>Hemiptera</taxon>
        <taxon>Sternorrhyncha</taxon>
        <taxon>Aphidomorpha</taxon>
        <taxon>Aphidoidea</taxon>
        <taxon>Aphididae</taxon>
        <taxon>Lachninae</taxon>
        <taxon>Cinara</taxon>
    </lineage>
</organism>
<dbReference type="GO" id="GO:0047617">
    <property type="term" value="F:fatty acyl-CoA hydrolase activity"/>
    <property type="evidence" value="ECO:0007669"/>
    <property type="project" value="TreeGrafter"/>
</dbReference>
<dbReference type="PANTHER" id="PTHR12655:SF0">
    <property type="entry name" value="ACYL-COENZYME A THIOESTERASE 9, MITOCHONDRIAL"/>
    <property type="match status" value="1"/>
</dbReference>
<feature type="domain" description="HotDog ACOT-type" evidence="5">
    <location>
        <begin position="357"/>
        <end position="469"/>
    </location>
</feature>
<evidence type="ECO:0000313" key="7">
    <source>
        <dbReference type="Proteomes" id="UP000325440"/>
    </source>
</evidence>
<reference evidence="6 7" key="1">
    <citation type="submission" date="2019-08" db="EMBL/GenBank/DDBJ databases">
        <authorList>
            <person name="Alioto T."/>
            <person name="Alioto T."/>
            <person name="Gomez Garrido J."/>
        </authorList>
    </citation>
    <scope>NUCLEOTIDE SEQUENCE [LARGE SCALE GENOMIC DNA]</scope>
</reference>
<sequence length="502" mass="57656">MCLYRPKSSGIILQQFNEQLKRRFEKEQNETEVEFPLNNNDNANQDAFGTTHRMITDNGFKKCAGGLLNKGLRLTKSAKCGMYDHQILKSLMNDALKPPNDKDNIQTMEDIKVKLLKKMGINEKYKNEDRSWLSKYLPKTQSELPPRSMNDSYDIAIVPLSTDLVLQNKYTTTLKSLRMGRLLEDMDNFAVWVVMKHIHNPKQPDDIPTPYVIVTLLVDDVIINPIQFSDRDLILSGQVTYAGKTSLEVTLWLDQKNGDKFKRITRAHFVFVARDPTNTKSVIVNNLVPTGEREKQILLQSAKKNEDRKKARQNAILEKIPTSEELSLMYGTILKTVDQNKPIIGNTVLPNNCMWMNDTKMETNNVCHPEDRNLHYTVFGGYLMRVACELAFLVASIHCKSTVELKAIHNITFREPVPLGSRLKLTGKICYTTDRTMIVQIIAEVEEITSTKSFMSNSFDYVFVASKDFKEVLPQDSHDSLLYIDGRRRYCEFVDRLKSEDH</sequence>
<name>A0A5E4NCM0_9HEMI</name>
<evidence type="ECO:0000313" key="6">
    <source>
        <dbReference type="EMBL" id="VVC42598.1"/>
    </source>
</evidence>